<dbReference type="Pfam" id="PF05402">
    <property type="entry name" value="PqqD"/>
    <property type="match status" value="1"/>
</dbReference>
<accession>A0A497ES90</accession>
<evidence type="ECO:0000313" key="1">
    <source>
        <dbReference type="EMBL" id="RLE49781.1"/>
    </source>
</evidence>
<protein>
    <recommendedName>
        <fullName evidence="3">PqqD family protein</fullName>
    </recommendedName>
</protein>
<sequence>MSEEPSGKVSVADALPRKPLRHGREVGIDANGYVVLNEQTGNAYCLPPAVYAIWTYCNGETTVEDISSRVSVEAEVPIEQAREVIVAVLNALADVGLISW</sequence>
<dbReference type="Proteomes" id="UP000278475">
    <property type="component" value="Unassembled WGS sequence"/>
</dbReference>
<dbReference type="Gene3D" id="1.10.10.1150">
    <property type="entry name" value="Coenzyme PQQ synthesis protein D (PqqD)"/>
    <property type="match status" value="1"/>
</dbReference>
<proteinExistence type="predicted"/>
<dbReference type="AlphaFoldDB" id="A0A497ES90"/>
<gene>
    <name evidence="1" type="ORF">DRJ31_03625</name>
</gene>
<evidence type="ECO:0008006" key="3">
    <source>
        <dbReference type="Google" id="ProtNLM"/>
    </source>
</evidence>
<dbReference type="InterPro" id="IPR041881">
    <property type="entry name" value="PqqD_sf"/>
</dbReference>
<dbReference type="InterPro" id="IPR008792">
    <property type="entry name" value="PQQD"/>
</dbReference>
<reference evidence="1 2" key="1">
    <citation type="submission" date="2018-06" db="EMBL/GenBank/DDBJ databases">
        <title>Extensive metabolic versatility and redundancy in microbially diverse, dynamic hydrothermal sediments.</title>
        <authorList>
            <person name="Dombrowski N."/>
            <person name="Teske A."/>
            <person name="Baker B.J."/>
        </authorList>
    </citation>
    <scope>NUCLEOTIDE SEQUENCE [LARGE SCALE GENOMIC DNA]</scope>
    <source>
        <strain evidence="1">B66_G16</strain>
    </source>
</reference>
<comment type="caution">
    <text evidence="1">The sequence shown here is derived from an EMBL/GenBank/DDBJ whole genome shotgun (WGS) entry which is preliminary data.</text>
</comment>
<name>A0A497ES90_9CREN</name>
<evidence type="ECO:0000313" key="2">
    <source>
        <dbReference type="Proteomes" id="UP000278475"/>
    </source>
</evidence>
<dbReference type="EMBL" id="QMQV01000022">
    <property type="protein sequence ID" value="RLE49781.1"/>
    <property type="molecule type" value="Genomic_DNA"/>
</dbReference>
<organism evidence="1 2">
    <name type="scientific">Thermoproteota archaeon</name>
    <dbReference type="NCBI Taxonomy" id="2056631"/>
    <lineage>
        <taxon>Archaea</taxon>
        <taxon>Thermoproteota</taxon>
    </lineage>
</organism>